<name>A0A8T1VQN7_9STRA</name>
<dbReference type="PANTHER" id="PTHR31569">
    <property type="entry name" value="SWIM-TYPE DOMAIN-CONTAINING PROTEIN"/>
    <property type="match status" value="1"/>
</dbReference>
<dbReference type="PANTHER" id="PTHR31569:SF4">
    <property type="entry name" value="SWIM-TYPE DOMAIN-CONTAINING PROTEIN"/>
    <property type="match status" value="1"/>
</dbReference>
<organism evidence="2 3">
    <name type="scientific">Phytophthora boehmeriae</name>
    <dbReference type="NCBI Taxonomy" id="109152"/>
    <lineage>
        <taxon>Eukaryota</taxon>
        <taxon>Sar</taxon>
        <taxon>Stramenopiles</taxon>
        <taxon>Oomycota</taxon>
        <taxon>Peronosporomycetes</taxon>
        <taxon>Peronosporales</taxon>
        <taxon>Peronosporaceae</taxon>
        <taxon>Phytophthora</taxon>
    </lineage>
</organism>
<protein>
    <submittedName>
        <fullName evidence="2">Uncharacterized protein</fullName>
    </submittedName>
</protein>
<dbReference type="OrthoDB" id="167578at2759"/>
<evidence type="ECO:0000256" key="1">
    <source>
        <dbReference type="SAM" id="MobiDB-lite"/>
    </source>
</evidence>
<feature type="region of interest" description="Disordered" evidence="1">
    <location>
        <begin position="1"/>
        <end position="57"/>
    </location>
</feature>
<accession>A0A8T1VQN7</accession>
<dbReference type="InterPro" id="IPR052579">
    <property type="entry name" value="Zinc_finger_SWIM"/>
</dbReference>
<sequence length="234" mass="25623">MSTKRPRSPSTSGDEGAPSSKRVASSTDDGDQEPAAEEAPVSPSQETSQVESSATQPDAEVALPNAQEQHTPPPGMMVLAPAIEAVHHSWEAFEDALKAYSKATYQLYVIRSTTSVKRRNLKISETANSSRASGDRTEAAEASETVEKTLIPEKFQWYSKSLKCTHGWKDRHRGTGKRGSGVVRSTSCPAKMCVTLQHRGAGPEDWQVVVTKHIYSQLEQKLLLQEGWKAQFLT</sequence>
<dbReference type="AlphaFoldDB" id="A0A8T1VQN7"/>
<reference evidence="2" key="1">
    <citation type="submission" date="2021-02" db="EMBL/GenBank/DDBJ databases">
        <authorList>
            <person name="Palmer J.M."/>
        </authorList>
    </citation>
    <scope>NUCLEOTIDE SEQUENCE</scope>
    <source>
        <strain evidence="2">SCRP23</strain>
    </source>
</reference>
<gene>
    <name evidence="2" type="ORF">PHYBOEH_009861</name>
</gene>
<keyword evidence="3" id="KW-1185">Reference proteome</keyword>
<comment type="caution">
    <text evidence="2">The sequence shown here is derived from an EMBL/GenBank/DDBJ whole genome shotgun (WGS) entry which is preliminary data.</text>
</comment>
<proteinExistence type="predicted"/>
<evidence type="ECO:0000313" key="3">
    <source>
        <dbReference type="Proteomes" id="UP000693981"/>
    </source>
</evidence>
<dbReference type="Proteomes" id="UP000693981">
    <property type="component" value="Unassembled WGS sequence"/>
</dbReference>
<feature type="compositionally biased region" description="Polar residues" evidence="1">
    <location>
        <begin position="42"/>
        <end position="56"/>
    </location>
</feature>
<evidence type="ECO:0000313" key="2">
    <source>
        <dbReference type="EMBL" id="KAG7383557.1"/>
    </source>
</evidence>
<dbReference type="EMBL" id="JAGDFL010000643">
    <property type="protein sequence ID" value="KAG7383557.1"/>
    <property type="molecule type" value="Genomic_DNA"/>
</dbReference>